<protein>
    <submittedName>
        <fullName evidence="4">Short-chain dehydrogenase</fullName>
    </submittedName>
</protein>
<dbReference type="PANTHER" id="PTHR43976">
    <property type="entry name" value="SHORT CHAIN DEHYDROGENASE"/>
    <property type="match status" value="1"/>
</dbReference>
<organism evidence="4 5">
    <name type="scientific">Putridiphycobacter roseus</name>
    <dbReference type="NCBI Taxonomy" id="2219161"/>
    <lineage>
        <taxon>Bacteria</taxon>
        <taxon>Pseudomonadati</taxon>
        <taxon>Bacteroidota</taxon>
        <taxon>Flavobacteriia</taxon>
        <taxon>Flavobacteriales</taxon>
        <taxon>Crocinitomicaceae</taxon>
        <taxon>Putridiphycobacter</taxon>
    </lineage>
</organism>
<evidence type="ECO:0000313" key="4">
    <source>
        <dbReference type="EMBL" id="PZE17771.1"/>
    </source>
</evidence>
<dbReference type="Gene3D" id="3.40.50.720">
    <property type="entry name" value="NAD(P)-binding Rossmann-like Domain"/>
    <property type="match status" value="1"/>
</dbReference>
<dbReference type="OrthoDB" id="9787298at2"/>
<dbReference type="PRINTS" id="PR00080">
    <property type="entry name" value="SDRFAMILY"/>
</dbReference>
<accession>A0A2W1N3Z7</accession>
<proteinExistence type="inferred from homology"/>
<dbReference type="InterPro" id="IPR002347">
    <property type="entry name" value="SDR_fam"/>
</dbReference>
<dbReference type="PRINTS" id="PR00081">
    <property type="entry name" value="GDHRDH"/>
</dbReference>
<evidence type="ECO:0000256" key="1">
    <source>
        <dbReference type="ARBA" id="ARBA00006484"/>
    </source>
</evidence>
<name>A0A2W1N3Z7_9FLAO</name>
<reference evidence="4 5" key="1">
    <citation type="submission" date="2018-06" db="EMBL/GenBank/DDBJ databases">
        <title>The draft genome sequence of Crocinitomix sp. SM1701.</title>
        <authorList>
            <person name="Zhang X."/>
        </authorList>
    </citation>
    <scope>NUCLEOTIDE SEQUENCE [LARGE SCALE GENOMIC DNA]</scope>
    <source>
        <strain evidence="4 5">SM1701</strain>
    </source>
</reference>
<dbReference type="RefSeq" id="WP_111061922.1">
    <property type="nucleotide sequence ID" value="NZ_JBHUCU010000002.1"/>
</dbReference>
<evidence type="ECO:0000313" key="5">
    <source>
        <dbReference type="Proteomes" id="UP000249248"/>
    </source>
</evidence>
<keyword evidence="5" id="KW-1185">Reference proteome</keyword>
<dbReference type="PANTHER" id="PTHR43976:SF16">
    <property type="entry name" value="SHORT-CHAIN DEHYDROGENASE_REDUCTASE FAMILY PROTEIN"/>
    <property type="match status" value="1"/>
</dbReference>
<dbReference type="InterPro" id="IPR036291">
    <property type="entry name" value="NAD(P)-bd_dom_sf"/>
</dbReference>
<gene>
    <name evidence="4" type="ORF">DNU06_03905</name>
</gene>
<dbReference type="SUPFAM" id="SSF51735">
    <property type="entry name" value="NAD(P)-binding Rossmann-fold domains"/>
    <property type="match status" value="1"/>
</dbReference>
<evidence type="ECO:0000256" key="2">
    <source>
        <dbReference type="ARBA" id="ARBA00023002"/>
    </source>
</evidence>
<keyword evidence="2" id="KW-0560">Oxidoreductase</keyword>
<dbReference type="AlphaFoldDB" id="A0A2W1N3Z7"/>
<comment type="similarity">
    <text evidence="1 3">Belongs to the short-chain dehydrogenases/reductases (SDR) family.</text>
</comment>
<sequence>MKNIVIIGASRGIGLALVKQLVKENQVLAISRQTDSLLKISADTLTVRSMDLNALDFKKSLSALLKETGAPIDLLINNAGYLVNKPFLALDRADIAAQFNTNVIGIMEACQACIPFMQPNSHIVNIGSMGGFQGSSKFAGLSAYSSSKAAVASFTECLAEEMQALGIKANCLALGAVQTEMLAAAFPGYEAPVSATDMAAYIADFGLNAHHWINGKVIPVSLSTP</sequence>
<dbReference type="EMBL" id="QKSB01000002">
    <property type="protein sequence ID" value="PZE17771.1"/>
    <property type="molecule type" value="Genomic_DNA"/>
</dbReference>
<evidence type="ECO:0000256" key="3">
    <source>
        <dbReference type="RuleBase" id="RU000363"/>
    </source>
</evidence>
<dbReference type="InterPro" id="IPR051911">
    <property type="entry name" value="SDR_oxidoreductase"/>
</dbReference>
<dbReference type="Proteomes" id="UP000249248">
    <property type="component" value="Unassembled WGS sequence"/>
</dbReference>
<dbReference type="GO" id="GO:0016491">
    <property type="term" value="F:oxidoreductase activity"/>
    <property type="evidence" value="ECO:0007669"/>
    <property type="project" value="UniProtKB-KW"/>
</dbReference>
<dbReference type="Pfam" id="PF00106">
    <property type="entry name" value="adh_short"/>
    <property type="match status" value="1"/>
</dbReference>
<comment type="caution">
    <text evidence="4">The sequence shown here is derived from an EMBL/GenBank/DDBJ whole genome shotgun (WGS) entry which is preliminary data.</text>
</comment>